<organism evidence="1 2">
    <name type="scientific">Chionoecetes opilio</name>
    <name type="common">Atlantic snow crab</name>
    <name type="synonym">Cancer opilio</name>
    <dbReference type="NCBI Taxonomy" id="41210"/>
    <lineage>
        <taxon>Eukaryota</taxon>
        <taxon>Metazoa</taxon>
        <taxon>Ecdysozoa</taxon>
        <taxon>Arthropoda</taxon>
        <taxon>Crustacea</taxon>
        <taxon>Multicrustacea</taxon>
        <taxon>Malacostraca</taxon>
        <taxon>Eumalacostraca</taxon>
        <taxon>Eucarida</taxon>
        <taxon>Decapoda</taxon>
        <taxon>Pleocyemata</taxon>
        <taxon>Brachyura</taxon>
        <taxon>Eubrachyura</taxon>
        <taxon>Majoidea</taxon>
        <taxon>Majidae</taxon>
        <taxon>Chionoecetes</taxon>
    </lineage>
</organism>
<sequence length="178" mass="18528">MAASVPPRAHTRVATSRMGHRWGSSTGCCSYGPHWPAAFTGWRPQHGIARLPAATPRVSSWGRSGVAMGAGVVISTSLGRVGGSVPGRPLLQSGATPRLGCGGVLILGAGLRGGERALSCLVSSAVVGPRKTSDPPELAGHRRFQAWCQRSSWGQTRHGTFTALLKRRDAVHGGVALH</sequence>
<dbReference type="EMBL" id="JACEEZ010018856">
    <property type="protein sequence ID" value="KAG0716459.1"/>
    <property type="molecule type" value="Genomic_DNA"/>
</dbReference>
<comment type="caution">
    <text evidence="1">The sequence shown here is derived from an EMBL/GenBank/DDBJ whole genome shotgun (WGS) entry which is preliminary data.</text>
</comment>
<gene>
    <name evidence="1" type="ORF">GWK47_009658</name>
</gene>
<proteinExistence type="predicted"/>
<dbReference type="Proteomes" id="UP000770661">
    <property type="component" value="Unassembled WGS sequence"/>
</dbReference>
<evidence type="ECO:0000313" key="1">
    <source>
        <dbReference type="EMBL" id="KAG0716459.1"/>
    </source>
</evidence>
<dbReference type="AlphaFoldDB" id="A0A8J4Y2Y0"/>
<accession>A0A8J4Y2Y0</accession>
<protein>
    <submittedName>
        <fullName evidence="1">Uncharacterized protein</fullName>
    </submittedName>
</protein>
<reference evidence="1" key="1">
    <citation type="submission" date="2020-07" db="EMBL/GenBank/DDBJ databases">
        <title>The High-quality genome of the commercially important snow crab, Chionoecetes opilio.</title>
        <authorList>
            <person name="Jeong J.-H."/>
            <person name="Ryu S."/>
        </authorList>
    </citation>
    <scope>NUCLEOTIDE SEQUENCE</scope>
    <source>
        <strain evidence="1">MADBK_172401_WGS</strain>
        <tissue evidence="1">Digestive gland</tissue>
    </source>
</reference>
<evidence type="ECO:0000313" key="2">
    <source>
        <dbReference type="Proteomes" id="UP000770661"/>
    </source>
</evidence>
<keyword evidence="2" id="KW-1185">Reference proteome</keyword>
<name>A0A8J4Y2Y0_CHIOP</name>